<gene>
    <name evidence="3" type="ORF">PGLA1383_LOCUS34856</name>
</gene>
<organism evidence="3 4">
    <name type="scientific">Polarella glacialis</name>
    <name type="common">Dinoflagellate</name>
    <dbReference type="NCBI Taxonomy" id="89957"/>
    <lineage>
        <taxon>Eukaryota</taxon>
        <taxon>Sar</taxon>
        <taxon>Alveolata</taxon>
        <taxon>Dinophyceae</taxon>
        <taxon>Suessiales</taxon>
        <taxon>Suessiaceae</taxon>
        <taxon>Polarella</taxon>
    </lineage>
</organism>
<dbReference type="PROSITE" id="PS50222">
    <property type="entry name" value="EF_HAND_2"/>
    <property type="match status" value="3"/>
</dbReference>
<dbReference type="PANTHER" id="PTHR20875">
    <property type="entry name" value="EF-HAND CALCIUM-BINDING DOMAIN-CONTAINING PROTEIN 6-RELATED"/>
    <property type="match status" value="1"/>
</dbReference>
<dbReference type="Gene3D" id="1.10.238.10">
    <property type="entry name" value="EF-hand"/>
    <property type="match status" value="2"/>
</dbReference>
<dbReference type="GO" id="GO:0005509">
    <property type="term" value="F:calcium ion binding"/>
    <property type="evidence" value="ECO:0007669"/>
    <property type="project" value="InterPro"/>
</dbReference>
<accession>A0A813FXY2</accession>
<feature type="domain" description="EF-hand" evidence="2">
    <location>
        <begin position="64"/>
        <end position="99"/>
    </location>
</feature>
<reference evidence="3" key="1">
    <citation type="submission" date="2021-02" db="EMBL/GenBank/DDBJ databases">
        <authorList>
            <person name="Dougan E. K."/>
            <person name="Rhodes N."/>
            <person name="Thang M."/>
            <person name="Chan C."/>
        </authorList>
    </citation>
    <scope>NUCLEOTIDE SEQUENCE</scope>
</reference>
<feature type="non-terminal residue" evidence="3">
    <location>
        <position position="1"/>
    </location>
</feature>
<keyword evidence="4" id="KW-1185">Reference proteome</keyword>
<dbReference type="Pfam" id="PF13202">
    <property type="entry name" value="EF-hand_5"/>
    <property type="match status" value="2"/>
</dbReference>
<proteinExistence type="predicted"/>
<feature type="domain" description="EF-hand" evidence="2">
    <location>
        <begin position="288"/>
        <end position="311"/>
    </location>
</feature>
<sequence>ADWEQEELIMRCDTTGTGQLNYKEMTRQFDFEVQARAAARAASAGTEDKAAWEKIGQVAQQLYARGASLVESFAPYDRNRDGYLDQQEFHQFLSTCDPNVQVRESNAVFARVAAPLGRIDAHQFGKAFGIPSNAAQAPPPGAASTAASELASRVNSWLEPALLSQSLALGGRASLARSEFEALVLTVEPQLGRNELDRLQRQLQVSGGLGAAGDVHLADFVRRFENDNMAGGLGADTWALAILRRVARRVGQALSAPEELFKKFDVTGDGALSQPEFERMLLTQDPRMSREDVMALWRMADSDRNGQVDLY</sequence>
<dbReference type="InterPro" id="IPR018247">
    <property type="entry name" value="EF_Hand_1_Ca_BS"/>
</dbReference>
<dbReference type="InterPro" id="IPR052603">
    <property type="entry name" value="EFCB6"/>
</dbReference>
<feature type="non-terminal residue" evidence="3">
    <location>
        <position position="311"/>
    </location>
</feature>
<evidence type="ECO:0000259" key="2">
    <source>
        <dbReference type="PROSITE" id="PS50222"/>
    </source>
</evidence>
<dbReference type="SMART" id="SM00054">
    <property type="entry name" value="EFh"/>
    <property type="match status" value="2"/>
</dbReference>
<evidence type="ECO:0000313" key="4">
    <source>
        <dbReference type="Proteomes" id="UP000654075"/>
    </source>
</evidence>
<dbReference type="SUPFAM" id="SSF47473">
    <property type="entry name" value="EF-hand"/>
    <property type="match status" value="1"/>
</dbReference>
<dbReference type="InterPro" id="IPR011992">
    <property type="entry name" value="EF-hand-dom_pair"/>
</dbReference>
<evidence type="ECO:0000313" key="3">
    <source>
        <dbReference type="EMBL" id="CAE8617192.1"/>
    </source>
</evidence>
<dbReference type="PANTHER" id="PTHR20875:SF0">
    <property type="entry name" value="GH12158P"/>
    <property type="match status" value="1"/>
</dbReference>
<dbReference type="PROSITE" id="PS00018">
    <property type="entry name" value="EF_HAND_1"/>
    <property type="match status" value="1"/>
</dbReference>
<keyword evidence="1" id="KW-0106">Calcium</keyword>
<comment type="caution">
    <text evidence="3">The sequence shown here is derived from an EMBL/GenBank/DDBJ whole genome shotgun (WGS) entry which is preliminary data.</text>
</comment>
<feature type="domain" description="EF-hand" evidence="2">
    <location>
        <begin position="252"/>
        <end position="287"/>
    </location>
</feature>
<protein>
    <recommendedName>
        <fullName evidence="2">EF-hand domain-containing protein</fullName>
    </recommendedName>
</protein>
<dbReference type="InterPro" id="IPR002048">
    <property type="entry name" value="EF_hand_dom"/>
</dbReference>
<dbReference type="Proteomes" id="UP000654075">
    <property type="component" value="Unassembled WGS sequence"/>
</dbReference>
<dbReference type="EMBL" id="CAJNNV010026087">
    <property type="protein sequence ID" value="CAE8617192.1"/>
    <property type="molecule type" value="Genomic_DNA"/>
</dbReference>
<evidence type="ECO:0000256" key="1">
    <source>
        <dbReference type="ARBA" id="ARBA00022837"/>
    </source>
</evidence>
<dbReference type="AlphaFoldDB" id="A0A813FXY2"/>
<name>A0A813FXY2_POLGL</name>
<dbReference type="CDD" id="cd00051">
    <property type="entry name" value="EFh"/>
    <property type="match status" value="1"/>
</dbReference>